<dbReference type="OrthoDB" id="309640at2759"/>
<dbReference type="FunFam" id="3.30.1330.40:FF:000004">
    <property type="entry name" value="Translation initiation inhibitor"/>
    <property type="match status" value="1"/>
</dbReference>
<dbReference type="GO" id="GO:0005739">
    <property type="term" value="C:mitochondrion"/>
    <property type="evidence" value="ECO:0007669"/>
    <property type="project" value="TreeGrafter"/>
</dbReference>
<dbReference type="GO" id="GO:0019239">
    <property type="term" value="F:deaminase activity"/>
    <property type="evidence" value="ECO:0007669"/>
    <property type="project" value="TreeGrafter"/>
</dbReference>
<sequence length="119" mass="12806">MSREIISSEKYPEKPHNSPAVRVPGLVFCSGQVGKGPDIKAGTVEALSALKDVLELSGATLESVCKYNIFLKNMDDFVEMNKAFVAFLPDPKPARTCIQAGRLPGGPDSIIEIECIAQV</sequence>
<comment type="caution">
    <text evidence="1">The sequence shown here is derived from an EMBL/GenBank/DDBJ whole genome shotgun (WGS) entry which is preliminary data.</text>
</comment>
<dbReference type="AlphaFoldDB" id="A0A1Y2BLQ4"/>
<dbReference type="InterPro" id="IPR035959">
    <property type="entry name" value="RutC-like_sf"/>
</dbReference>
<dbReference type="InterPro" id="IPR006175">
    <property type="entry name" value="YjgF/YER057c/UK114"/>
</dbReference>
<dbReference type="CDD" id="cd00448">
    <property type="entry name" value="YjgF_YER057c_UK114_family"/>
    <property type="match status" value="1"/>
</dbReference>
<evidence type="ECO:0000313" key="2">
    <source>
        <dbReference type="Proteomes" id="UP000193986"/>
    </source>
</evidence>
<dbReference type="EMBL" id="MCFC01000002">
    <property type="protein sequence ID" value="ORY35065.1"/>
    <property type="molecule type" value="Genomic_DNA"/>
</dbReference>
<dbReference type="InParanoid" id="A0A1Y2BLQ4"/>
<organism evidence="1 2">
    <name type="scientific">Naematelia encephala</name>
    <dbReference type="NCBI Taxonomy" id="71784"/>
    <lineage>
        <taxon>Eukaryota</taxon>
        <taxon>Fungi</taxon>
        <taxon>Dikarya</taxon>
        <taxon>Basidiomycota</taxon>
        <taxon>Agaricomycotina</taxon>
        <taxon>Tremellomycetes</taxon>
        <taxon>Tremellales</taxon>
        <taxon>Naemateliaceae</taxon>
        <taxon>Naematelia</taxon>
    </lineage>
</organism>
<gene>
    <name evidence="1" type="ORF">BCR39DRAFT_516504</name>
</gene>
<reference evidence="1 2" key="1">
    <citation type="submission" date="2016-07" db="EMBL/GenBank/DDBJ databases">
        <title>Pervasive Adenine N6-methylation of Active Genes in Fungi.</title>
        <authorList>
            <consortium name="DOE Joint Genome Institute"/>
            <person name="Mondo S.J."/>
            <person name="Dannebaum R.O."/>
            <person name="Kuo R.C."/>
            <person name="Labutti K."/>
            <person name="Haridas S."/>
            <person name="Kuo A."/>
            <person name="Salamov A."/>
            <person name="Ahrendt S.R."/>
            <person name="Lipzen A."/>
            <person name="Sullivan W."/>
            <person name="Andreopoulos W.B."/>
            <person name="Clum A."/>
            <person name="Lindquist E."/>
            <person name="Daum C."/>
            <person name="Ramamoorthy G.K."/>
            <person name="Gryganskyi A."/>
            <person name="Culley D."/>
            <person name="Magnuson J.K."/>
            <person name="James T.Y."/>
            <person name="O'Malley M.A."/>
            <person name="Stajich J.E."/>
            <person name="Spatafora J.W."/>
            <person name="Visel A."/>
            <person name="Grigoriev I.V."/>
        </authorList>
    </citation>
    <scope>NUCLEOTIDE SEQUENCE [LARGE SCALE GENOMIC DNA]</scope>
    <source>
        <strain evidence="1 2">68-887.2</strain>
    </source>
</reference>
<dbReference type="PANTHER" id="PTHR11803">
    <property type="entry name" value="2-IMINOBUTANOATE/2-IMINOPROPANOATE DEAMINASE RIDA"/>
    <property type="match status" value="1"/>
</dbReference>
<dbReference type="GO" id="GO:0005829">
    <property type="term" value="C:cytosol"/>
    <property type="evidence" value="ECO:0007669"/>
    <property type="project" value="TreeGrafter"/>
</dbReference>
<protein>
    <submittedName>
        <fullName evidence="1">Endoribonuclease L-PSP/chorismate mutase-like protein</fullName>
    </submittedName>
</protein>
<dbReference type="Pfam" id="PF01042">
    <property type="entry name" value="Ribonuc_L-PSP"/>
    <property type="match status" value="1"/>
</dbReference>
<proteinExistence type="predicted"/>
<dbReference type="STRING" id="71784.A0A1Y2BLQ4"/>
<dbReference type="Gene3D" id="3.30.1330.40">
    <property type="entry name" value="RutC-like"/>
    <property type="match status" value="1"/>
</dbReference>
<dbReference type="Proteomes" id="UP000193986">
    <property type="component" value="Unassembled WGS sequence"/>
</dbReference>
<name>A0A1Y2BLQ4_9TREE</name>
<keyword evidence="2" id="KW-1185">Reference proteome</keyword>
<evidence type="ECO:0000313" key="1">
    <source>
        <dbReference type="EMBL" id="ORY35065.1"/>
    </source>
</evidence>
<accession>A0A1Y2BLQ4</accession>
<dbReference type="SUPFAM" id="SSF55298">
    <property type="entry name" value="YjgF-like"/>
    <property type="match status" value="1"/>
</dbReference>
<dbReference type="PANTHER" id="PTHR11803:SF12">
    <property type="entry name" value="TRANSLATION INITIATION INHIBITOR"/>
    <property type="match status" value="1"/>
</dbReference>